<dbReference type="EMBL" id="JAAAIM010001997">
    <property type="protein sequence ID" value="KAG0274582.1"/>
    <property type="molecule type" value="Genomic_DNA"/>
</dbReference>
<proteinExistence type="predicted"/>
<dbReference type="SMART" id="SM00317">
    <property type="entry name" value="SET"/>
    <property type="match status" value="1"/>
</dbReference>
<name>A0ABQ7JID8_9FUNG</name>
<organism evidence="2 3">
    <name type="scientific">Linnemannia gamsii</name>
    <dbReference type="NCBI Taxonomy" id="64522"/>
    <lineage>
        <taxon>Eukaryota</taxon>
        <taxon>Fungi</taxon>
        <taxon>Fungi incertae sedis</taxon>
        <taxon>Mucoromycota</taxon>
        <taxon>Mortierellomycotina</taxon>
        <taxon>Mortierellomycetes</taxon>
        <taxon>Mortierellales</taxon>
        <taxon>Mortierellaceae</taxon>
        <taxon>Linnemannia</taxon>
    </lineage>
</organism>
<dbReference type="PROSITE" id="PS50280">
    <property type="entry name" value="SET"/>
    <property type="match status" value="1"/>
</dbReference>
<comment type="caution">
    <text evidence="2">The sequence shown here is derived from an EMBL/GenBank/DDBJ whole genome shotgun (WGS) entry which is preliminary data.</text>
</comment>
<feature type="non-terminal residue" evidence="2">
    <location>
        <position position="298"/>
    </location>
</feature>
<keyword evidence="3" id="KW-1185">Reference proteome</keyword>
<gene>
    <name evidence="2" type="ORF">BGZ96_004192</name>
</gene>
<dbReference type="InterPro" id="IPR001214">
    <property type="entry name" value="SET_dom"/>
</dbReference>
<sequence>MSENMYIVRDALDKGRGMFATQDIKRGTCVISESPLVFISPNIFKNLQAINALSKKNKKSFFALRNIYTDDELPQEIGIIKTNALQLGNDSIEAAVYRVISRINHSCAPNVRHSWNSITQMEYIYAIKDITAGSEILTTYVAPLTTREARQKKLEEDFRFTCQCRLCTAASSKEHDAVVTRINECSDLIVKFASSNPRKSIQCVREALALLDKIETHGKRTFYYDGFQISAMYSNYKLAKEWADLLLESYRLEEGETGDQYDRYLAYSIDAKSHERAGRGGYVDLRGIYITKLGQELE</sequence>
<dbReference type="InterPro" id="IPR011990">
    <property type="entry name" value="TPR-like_helical_dom_sf"/>
</dbReference>
<accession>A0ABQ7JID8</accession>
<dbReference type="Proteomes" id="UP001194696">
    <property type="component" value="Unassembled WGS sequence"/>
</dbReference>
<evidence type="ECO:0000259" key="1">
    <source>
        <dbReference type="PROSITE" id="PS50280"/>
    </source>
</evidence>
<dbReference type="PANTHER" id="PTHR47332">
    <property type="entry name" value="SET DOMAIN-CONTAINING PROTEIN 5"/>
    <property type="match status" value="1"/>
</dbReference>
<dbReference type="InterPro" id="IPR053185">
    <property type="entry name" value="SET_domain_protein"/>
</dbReference>
<evidence type="ECO:0000313" key="3">
    <source>
        <dbReference type="Proteomes" id="UP001194696"/>
    </source>
</evidence>
<dbReference type="PANTHER" id="PTHR47332:SF4">
    <property type="entry name" value="SET DOMAIN-CONTAINING PROTEIN 5"/>
    <property type="match status" value="1"/>
</dbReference>
<dbReference type="CDD" id="cd20071">
    <property type="entry name" value="SET_SMYD"/>
    <property type="match status" value="1"/>
</dbReference>
<evidence type="ECO:0000313" key="2">
    <source>
        <dbReference type="EMBL" id="KAG0274582.1"/>
    </source>
</evidence>
<dbReference type="InterPro" id="IPR046341">
    <property type="entry name" value="SET_dom_sf"/>
</dbReference>
<reference evidence="2 3" key="1">
    <citation type="journal article" date="2020" name="Fungal Divers.">
        <title>Resolving the Mortierellaceae phylogeny through synthesis of multi-gene phylogenetics and phylogenomics.</title>
        <authorList>
            <person name="Vandepol N."/>
            <person name="Liber J."/>
            <person name="Desiro A."/>
            <person name="Na H."/>
            <person name="Kennedy M."/>
            <person name="Barry K."/>
            <person name="Grigoriev I.V."/>
            <person name="Miller A.N."/>
            <person name="O'Donnell K."/>
            <person name="Stajich J.E."/>
            <person name="Bonito G."/>
        </authorList>
    </citation>
    <scope>NUCLEOTIDE SEQUENCE [LARGE SCALE GENOMIC DNA]</scope>
    <source>
        <strain evidence="2 3">AD045</strain>
    </source>
</reference>
<feature type="domain" description="SET" evidence="1">
    <location>
        <begin position="3"/>
        <end position="141"/>
    </location>
</feature>
<dbReference type="Gene3D" id="2.170.270.10">
    <property type="entry name" value="SET domain"/>
    <property type="match status" value="1"/>
</dbReference>
<dbReference type="Gene3D" id="1.25.40.10">
    <property type="entry name" value="Tetratricopeptide repeat domain"/>
    <property type="match status" value="1"/>
</dbReference>
<protein>
    <recommendedName>
        <fullName evidence="1">SET domain-containing protein</fullName>
    </recommendedName>
</protein>
<dbReference type="SUPFAM" id="SSF82199">
    <property type="entry name" value="SET domain"/>
    <property type="match status" value="1"/>
</dbReference>
<dbReference type="Pfam" id="PF00856">
    <property type="entry name" value="SET"/>
    <property type="match status" value="1"/>
</dbReference>